<proteinExistence type="inferred from homology"/>
<dbReference type="PRINTS" id="PR00080">
    <property type="entry name" value="SDRFAMILY"/>
</dbReference>
<keyword evidence="2" id="KW-0560">Oxidoreductase</keyword>
<keyword evidence="5" id="KW-1185">Reference proteome</keyword>
<dbReference type="Pfam" id="PF00106">
    <property type="entry name" value="adh_short"/>
    <property type="match status" value="1"/>
</dbReference>
<evidence type="ECO:0000256" key="2">
    <source>
        <dbReference type="ARBA" id="ARBA00023002"/>
    </source>
</evidence>
<dbReference type="InterPro" id="IPR002347">
    <property type="entry name" value="SDR_fam"/>
</dbReference>
<dbReference type="CDD" id="cd05233">
    <property type="entry name" value="SDR_c"/>
    <property type="match status" value="1"/>
</dbReference>
<reference evidence="4 5" key="1">
    <citation type="submission" date="2023-09" db="EMBL/GenBank/DDBJ databases">
        <authorList>
            <person name="Rey-Velasco X."/>
        </authorList>
    </citation>
    <scope>NUCLEOTIDE SEQUENCE [LARGE SCALE GENOMIC DNA]</scope>
    <source>
        <strain evidence="4 5">W345</strain>
    </source>
</reference>
<dbReference type="InterPro" id="IPR036291">
    <property type="entry name" value="NAD(P)-bd_dom_sf"/>
</dbReference>
<dbReference type="PROSITE" id="PS00061">
    <property type="entry name" value="ADH_SHORT"/>
    <property type="match status" value="1"/>
</dbReference>
<evidence type="ECO:0000313" key="5">
    <source>
        <dbReference type="Proteomes" id="UP001254608"/>
    </source>
</evidence>
<protein>
    <submittedName>
        <fullName evidence="4">SDR family NAD(P)-dependent oxidoreductase</fullName>
    </submittedName>
</protein>
<dbReference type="PANTHER" id="PTHR44196">
    <property type="entry name" value="DEHYDROGENASE/REDUCTASE SDR FAMILY MEMBER 7B"/>
    <property type="match status" value="1"/>
</dbReference>
<dbReference type="Gene3D" id="3.40.50.720">
    <property type="entry name" value="NAD(P)-binding Rossmann-like Domain"/>
    <property type="match status" value="1"/>
</dbReference>
<dbReference type="EMBL" id="JAVRIC010000002">
    <property type="protein sequence ID" value="MDT0496215.1"/>
    <property type="molecule type" value="Genomic_DNA"/>
</dbReference>
<evidence type="ECO:0000313" key="4">
    <source>
        <dbReference type="EMBL" id="MDT0496215.1"/>
    </source>
</evidence>
<evidence type="ECO:0000256" key="3">
    <source>
        <dbReference type="RuleBase" id="RU000363"/>
    </source>
</evidence>
<evidence type="ECO:0000256" key="1">
    <source>
        <dbReference type="ARBA" id="ARBA00006484"/>
    </source>
</evidence>
<comment type="caution">
    <text evidence="4">The sequence shown here is derived from an EMBL/GenBank/DDBJ whole genome shotgun (WGS) entry which is preliminary data.</text>
</comment>
<comment type="similarity">
    <text evidence="1 3">Belongs to the short-chain dehydrogenases/reductases (SDR) family.</text>
</comment>
<dbReference type="PANTHER" id="PTHR44196:SF1">
    <property type="entry name" value="DEHYDROGENASE_REDUCTASE SDR FAMILY MEMBER 7B"/>
    <property type="match status" value="1"/>
</dbReference>
<dbReference type="RefSeq" id="WP_311363604.1">
    <property type="nucleotide sequence ID" value="NZ_JAVRIC010000002.1"/>
</dbReference>
<accession>A0ABU2WEC6</accession>
<name>A0ABU2WEC6_9GAMM</name>
<dbReference type="PRINTS" id="PR00081">
    <property type="entry name" value="GDHRDH"/>
</dbReference>
<dbReference type="Proteomes" id="UP001254608">
    <property type="component" value="Unassembled WGS sequence"/>
</dbReference>
<dbReference type="InterPro" id="IPR020904">
    <property type="entry name" value="Sc_DH/Rdtase_CS"/>
</dbReference>
<sequence length="277" mass="29645">MTEVASLRSYSRNAAAVVTGAGSGIGKSFACELARRGGTVLCVDLDASRAEEIAELVNQLGGRGFAYTCDVGDEAQFAELAARADELLGRPTTLVINNAGVGVGGRIGDVNLDDWRWCLNVNLWGVIHGCHFFAPRFRDLGYGGIINTASAAGFAAAPEMTTYNVTKSAVLSLSETLSAELAGSGVHVSVLCPTIVPTNIINESRFPSERKAFAAKAMEKWAFTDSGKVARMTLDALDRNRLYVLPQWDGRLMWRFKRTAPGLYARAMGLGYRLAAG</sequence>
<gene>
    <name evidence="4" type="ORF">RM530_02385</name>
</gene>
<dbReference type="SUPFAM" id="SSF51735">
    <property type="entry name" value="NAD(P)-binding Rossmann-fold domains"/>
    <property type="match status" value="1"/>
</dbReference>
<organism evidence="4 5">
    <name type="scientific">Banduia mediterranea</name>
    <dbReference type="NCBI Taxonomy" id="3075609"/>
    <lineage>
        <taxon>Bacteria</taxon>
        <taxon>Pseudomonadati</taxon>
        <taxon>Pseudomonadota</taxon>
        <taxon>Gammaproteobacteria</taxon>
        <taxon>Nevskiales</taxon>
        <taxon>Algiphilaceae</taxon>
        <taxon>Banduia</taxon>
    </lineage>
</organism>